<keyword evidence="1" id="KW-0472">Membrane</keyword>
<organism evidence="2 3">
    <name type="scientific">Mycobacteroides saopaulense</name>
    <dbReference type="NCBI Taxonomy" id="1578165"/>
    <lineage>
        <taxon>Bacteria</taxon>
        <taxon>Bacillati</taxon>
        <taxon>Actinomycetota</taxon>
        <taxon>Actinomycetes</taxon>
        <taxon>Mycobacteriales</taxon>
        <taxon>Mycobacteriaceae</taxon>
        <taxon>Mycobacteroides</taxon>
    </lineage>
</organism>
<feature type="transmembrane region" description="Helical" evidence="1">
    <location>
        <begin position="34"/>
        <end position="56"/>
    </location>
</feature>
<dbReference type="AlphaFoldDB" id="A0A1S4VBP2"/>
<dbReference type="PROSITE" id="PS51257">
    <property type="entry name" value="PROKAR_LIPOPROTEIN"/>
    <property type="match status" value="1"/>
</dbReference>
<dbReference type="Proteomes" id="UP000192434">
    <property type="component" value="Unassembled WGS sequence"/>
</dbReference>
<dbReference type="EMBL" id="MVII01000007">
    <property type="protein sequence ID" value="ORB59499.1"/>
    <property type="molecule type" value="Genomic_DNA"/>
</dbReference>
<comment type="caution">
    <text evidence="2">The sequence shown here is derived from an EMBL/GenBank/DDBJ whole genome shotgun (WGS) entry which is preliminary data.</text>
</comment>
<sequence length="60" mass="6366">MKPATLIWAVLIAACLLIGIDLVIYLAGPRSGGSINALVALLVFNLLLFGGLAIYLRGRR</sequence>
<dbReference type="OrthoDB" id="4764557at2"/>
<dbReference type="KEGG" id="msao:MYCSP_07450"/>
<keyword evidence="1" id="KW-0812">Transmembrane</keyword>
<feature type="transmembrane region" description="Helical" evidence="1">
    <location>
        <begin position="7"/>
        <end position="28"/>
    </location>
</feature>
<name>A0A1S4VBP2_9MYCO</name>
<dbReference type="RefSeq" id="WP_083014098.1">
    <property type="nucleotide sequence ID" value="NZ_CP010271.1"/>
</dbReference>
<dbReference type="STRING" id="1578165.BKG68_11730"/>
<evidence type="ECO:0000313" key="2">
    <source>
        <dbReference type="EMBL" id="ORB59499.1"/>
    </source>
</evidence>
<proteinExistence type="predicted"/>
<gene>
    <name evidence="2" type="ORF">BST43_07440</name>
</gene>
<reference evidence="2 3" key="1">
    <citation type="submission" date="2016-12" db="EMBL/GenBank/DDBJ databases">
        <title>The new phylogeny of genus Mycobacterium.</title>
        <authorList>
            <person name="Tortoli E."/>
            <person name="Trovato A."/>
            <person name="Cirillo D.M."/>
        </authorList>
    </citation>
    <scope>NUCLEOTIDE SEQUENCE [LARGE SCALE GENOMIC DNA]</scope>
    <source>
        <strain evidence="2 3">CCUG 66554</strain>
    </source>
</reference>
<evidence type="ECO:0000256" key="1">
    <source>
        <dbReference type="SAM" id="Phobius"/>
    </source>
</evidence>
<accession>A0A1S4VBP2</accession>
<keyword evidence="1" id="KW-1133">Transmembrane helix</keyword>
<protein>
    <submittedName>
        <fullName evidence="2">Uncharacterized protein</fullName>
    </submittedName>
</protein>
<evidence type="ECO:0000313" key="3">
    <source>
        <dbReference type="Proteomes" id="UP000192434"/>
    </source>
</evidence>